<evidence type="ECO:0000259" key="7">
    <source>
        <dbReference type="Pfam" id="PF00248"/>
    </source>
</evidence>
<dbReference type="GO" id="GO:0051596">
    <property type="term" value="P:methylglyoxal catabolic process"/>
    <property type="evidence" value="ECO:0007669"/>
    <property type="project" value="TreeGrafter"/>
</dbReference>
<accession>A0A6B2K0C0</accession>
<gene>
    <name evidence="8" type="ORF">GZA08_15565</name>
</gene>
<feature type="site" description="Lowers pKa of active site Tyr" evidence="6">
    <location>
        <position position="72"/>
    </location>
</feature>
<keyword evidence="3" id="KW-0560">Oxidoreductase</keyword>
<feature type="active site" description="Proton donor" evidence="4">
    <location>
        <position position="47"/>
    </location>
</feature>
<evidence type="ECO:0000256" key="2">
    <source>
        <dbReference type="ARBA" id="ARBA00022857"/>
    </source>
</evidence>
<comment type="caution">
    <text evidence="8">The sequence shown here is derived from an EMBL/GenBank/DDBJ whole genome shotgun (WGS) entry which is preliminary data.</text>
</comment>
<organism evidence="8 9">
    <name type="scientific">Pseudoroseicyclus tamaricis</name>
    <dbReference type="NCBI Taxonomy" id="2705421"/>
    <lineage>
        <taxon>Bacteria</taxon>
        <taxon>Pseudomonadati</taxon>
        <taxon>Pseudomonadota</taxon>
        <taxon>Alphaproteobacteria</taxon>
        <taxon>Rhodobacterales</taxon>
        <taxon>Paracoccaceae</taxon>
        <taxon>Pseudoroseicyclus</taxon>
    </lineage>
</organism>
<evidence type="ECO:0000256" key="4">
    <source>
        <dbReference type="PIRSR" id="PIRSR000097-1"/>
    </source>
</evidence>
<dbReference type="InterPro" id="IPR018170">
    <property type="entry name" value="Aldo/ket_reductase_CS"/>
</dbReference>
<dbReference type="PANTHER" id="PTHR43827:SF3">
    <property type="entry name" value="NADP-DEPENDENT OXIDOREDUCTASE DOMAIN-CONTAINING PROTEIN"/>
    <property type="match status" value="1"/>
</dbReference>
<dbReference type="Pfam" id="PF00248">
    <property type="entry name" value="Aldo_ket_red"/>
    <property type="match status" value="1"/>
</dbReference>
<protein>
    <submittedName>
        <fullName evidence="8">Aldo/keto reductase</fullName>
    </submittedName>
</protein>
<keyword evidence="9" id="KW-1185">Reference proteome</keyword>
<dbReference type="InterPro" id="IPR036812">
    <property type="entry name" value="NAD(P)_OxRdtase_dom_sf"/>
</dbReference>
<dbReference type="RefSeq" id="WP_163895263.1">
    <property type="nucleotide sequence ID" value="NZ_JAAFYS010000003.1"/>
</dbReference>
<dbReference type="Proteomes" id="UP000474757">
    <property type="component" value="Unassembled WGS sequence"/>
</dbReference>
<dbReference type="PRINTS" id="PR00069">
    <property type="entry name" value="ALDKETRDTASE"/>
</dbReference>
<reference evidence="8 9" key="1">
    <citation type="submission" date="2020-02" db="EMBL/GenBank/DDBJ databases">
        <title>Pseudoroseicyclus tamarix, sp. nov., isolated from offshore sediment of a Tamarix chinensis forest.</title>
        <authorList>
            <person name="Gai Y."/>
        </authorList>
    </citation>
    <scope>NUCLEOTIDE SEQUENCE [LARGE SCALE GENOMIC DNA]</scope>
    <source>
        <strain evidence="8 9">CLL3-39</strain>
    </source>
</reference>
<keyword evidence="2" id="KW-0521">NADP</keyword>
<name>A0A6B2K0C0_9RHOB</name>
<dbReference type="PANTHER" id="PTHR43827">
    <property type="entry name" value="2,5-DIKETO-D-GLUCONIC ACID REDUCTASE"/>
    <property type="match status" value="1"/>
</dbReference>
<feature type="binding site" evidence="5">
    <location>
        <position position="105"/>
    </location>
    <ligand>
        <name>substrate</name>
    </ligand>
</feature>
<dbReference type="InterPro" id="IPR023210">
    <property type="entry name" value="NADP_OxRdtase_dom"/>
</dbReference>
<evidence type="ECO:0000256" key="1">
    <source>
        <dbReference type="ARBA" id="ARBA00007905"/>
    </source>
</evidence>
<proteinExistence type="inferred from homology"/>
<feature type="domain" description="NADP-dependent oxidoreductase" evidence="7">
    <location>
        <begin position="24"/>
        <end position="258"/>
    </location>
</feature>
<evidence type="ECO:0000313" key="9">
    <source>
        <dbReference type="Proteomes" id="UP000474757"/>
    </source>
</evidence>
<evidence type="ECO:0000256" key="6">
    <source>
        <dbReference type="PIRSR" id="PIRSR000097-3"/>
    </source>
</evidence>
<sequence>MVKTLPGPAGIPALGFGTVRRKGEDGIAPILAAIESGCRHIDTAQAYGTEAEVGEAVRRSGLPRDELFVVTKIDPANFGEGKLIPSLEESLRQLEMEAVDLTLIHWPSPNGEVPLEVYLRQLAEAKARGLTRHIGVSNFPIALLKEATAILGEGEIACNQVELNPLFKNRTLADWCQDAGIGVVCYQPIAGGRMGEDAEITAIAEARGATPAQVALAWELAKGYCAIPTTSKPERARENMGALELSLTEDEIATIDSIPDVGRRIDPETAPEWD</sequence>
<dbReference type="EMBL" id="JAAGAB010000003">
    <property type="protein sequence ID" value="NDV02389.1"/>
    <property type="molecule type" value="Genomic_DNA"/>
</dbReference>
<dbReference type="AlphaFoldDB" id="A0A6B2K0C0"/>
<dbReference type="PIRSF" id="PIRSF000097">
    <property type="entry name" value="AKR"/>
    <property type="match status" value="1"/>
</dbReference>
<dbReference type="Gene3D" id="3.20.20.100">
    <property type="entry name" value="NADP-dependent oxidoreductase domain"/>
    <property type="match status" value="1"/>
</dbReference>
<evidence type="ECO:0000256" key="3">
    <source>
        <dbReference type="ARBA" id="ARBA00023002"/>
    </source>
</evidence>
<evidence type="ECO:0000256" key="5">
    <source>
        <dbReference type="PIRSR" id="PIRSR000097-2"/>
    </source>
</evidence>
<dbReference type="SUPFAM" id="SSF51430">
    <property type="entry name" value="NAD(P)-linked oxidoreductase"/>
    <property type="match status" value="1"/>
</dbReference>
<dbReference type="InterPro" id="IPR020471">
    <property type="entry name" value="AKR"/>
</dbReference>
<evidence type="ECO:0000313" key="8">
    <source>
        <dbReference type="EMBL" id="NDV02389.1"/>
    </source>
</evidence>
<dbReference type="PROSITE" id="PS00062">
    <property type="entry name" value="ALDOKETO_REDUCTASE_2"/>
    <property type="match status" value="1"/>
</dbReference>
<comment type="similarity">
    <text evidence="1">Belongs to the aldo/keto reductase family.</text>
</comment>
<dbReference type="GO" id="GO:1990002">
    <property type="term" value="F:methylglyoxal reductase (NADPH) (acetol producing) activity"/>
    <property type="evidence" value="ECO:0007669"/>
    <property type="project" value="TreeGrafter"/>
</dbReference>